<feature type="compositionally biased region" description="Polar residues" evidence="2">
    <location>
        <begin position="328"/>
        <end position="344"/>
    </location>
</feature>
<feature type="compositionally biased region" description="Polar residues" evidence="2">
    <location>
        <begin position="967"/>
        <end position="986"/>
    </location>
</feature>
<keyword evidence="1" id="KW-0539">Nucleus</keyword>
<dbReference type="CDD" id="cd00067">
    <property type="entry name" value="GAL4"/>
    <property type="match status" value="1"/>
</dbReference>
<evidence type="ECO:0000256" key="1">
    <source>
        <dbReference type="ARBA" id="ARBA00023242"/>
    </source>
</evidence>
<dbReference type="InterPro" id="IPR053181">
    <property type="entry name" value="EcdB-like_regulator"/>
</dbReference>
<dbReference type="PROSITE" id="PS00463">
    <property type="entry name" value="ZN2_CY6_FUNGAL_1"/>
    <property type="match status" value="1"/>
</dbReference>
<dbReference type="EMBL" id="ML977323">
    <property type="protein sequence ID" value="KAF2115552.1"/>
    <property type="molecule type" value="Genomic_DNA"/>
</dbReference>
<protein>
    <recommendedName>
        <fullName evidence="3">Zn(2)-C6 fungal-type domain-containing protein</fullName>
    </recommendedName>
</protein>
<feature type="region of interest" description="Disordered" evidence="2">
    <location>
        <begin position="305"/>
        <end position="432"/>
    </location>
</feature>
<feature type="region of interest" description="Disordered" evidence="2">
    <location>
        <begin position="482"/>
        <end position="542"/>
    </location>
</feature>
<dbReference type="SMART" id="SM00066">
    <property type="entry name" value="GAL4"/>
    <property type="match status" value="1"/>
</dbReference>
<evidence type="ECO:0000259" key="3">
    <source>
        <dbReference type="PROSITE" id="PS50048"/>
    </source>
</evidence>
<feature type="compositionally biased region" description="Pro residues" evidence="2">
    <location>
        <begin position="23"/>
        <end position="32"/>
    </location>
</feature>
<gene>
    <name evidence="4" type="ORF">BDV96DRAFT_646544</name>
</gene>
<dbReference type="AlphaFoldDB" id="A0A6A5Z806"/>
<feature type="compositionally biased region" description="Polar residues" evidence="2">
    <location>
        <begin position="123"/>
        <end position="152"/>
    </location>
</feature>
<dbReference type="Pfam" id="PF00172">
    <property type="entry name" value="Zn_clus"/>
    <property type="match status" value="1"/>
</dbReference>
<evidence type="ECO:0000256" key="2">
    <source>
        <dbReference type="SAM" id="MobiDB-lite"/>
    </source>
</evidence>
<feature type="domain" description="Zn(2)-C6 fungal-type" evidence="3">
    <location>
        <begin position="237"/>
        <end position="266"/>
    </location>
</feature>
<feature type="compositionally biased region" description="Low complexity" evidence="2">
    <location>
        <begin position="33"/>
        <end position="44"/>
    </location>
</feature>
<dbReference type="OrthoDB" id="5244761at2759"/>
<accession>A0A6A5Z806</accession>
<dbReference type="PANTHER" id="PTHR47785">
    <property type="entry name" value="ZN(II)2CYS6 TRANSCRIPTION FACTOR (EUROFUNG)-RELATED-RELATED"/>
    <property type="match status" value="1"/>
</dbReference>
<dbReference type="InterPro" id="IPR001138">
    <property type="entry name" value="Zn2Cys6_DnaBD"/>
</dbReference>
<dbReference type="InterPro" id="IPR036864">
    <property type="entry name" value="Zn2-C6_fun-type_DNA-bd_sf"/>
</dbReference>
<dbReference type="Proteomes" id="UP000799770">
    <property type="component" value="Unassembled WGS sequence"/>
</dbReference>
<feature type="compositionally biased region" description="Pro residues" evidence="2">
    <location>
        <begin position="45"/>
        <end position="71"/>
    </location>
</feature>
<dbReference type="GO" id="GO:0000981">
    <property type="term" value="F:DNA-binding transcription factor activity, RNA polymerase II-specific"/>
    <property type="evidence" value="ECO:0007669"/>
    <property type="project" value="InterPro"/>
</dbReference>
<dbReference type="CDD" id="cd12148">
    <property type="entry name" value="fungal_TF_MHR"/>
    <property type="match status" value="1"/>
</dbReference>
<organism evidence="4 5">
    <name type="scientific">Lophiotrema nucula</name>
    <dbReference type="NCBI Taxonomy" id="690887"/>
    <lineage>
        <taxon>Eukaryota</taxon>
        <taxon>Fungi</taxon>
        <taxon>Dikarya</taxon>
        <taxon>Ascomycota</taxon>
        <taxon>Pezizomycotina</taxon>
        <taxon>Dothideomycetes</taxon>
        <taxon>Pleosporomycetidae</taxon>
        <taxon>Pleosporales</taxon>
        <taxon>Lophiotremataceae</taxon>
        <taxon>Lophiotrema</taxon>
    </lineage>
</organism>
<dbReference type="SUPFAM" id="SSF57701">
    <property type="entry name" value="Zn2/Cys6 DNA-binding domain"/>
    <property type="match status" value="1"/>
</dbReference>
<feature type="compositionally biased region" description="Basic and acidic residues" evidence="2">
    <location>
        <begin position="403"/>
        <end position="421"/>
    </location>
</feature>
<keyword evidence="5" id="KW-1185">Reference proteome</keyword>
<evidence type="ECO:0000313" key="5">
    <source>
        <dbReference type="Proteomes" id="UP000799770"/>
    </source>
</evidence>
<reference evidence="4" key="1">
    <citation type="journal article" date="2020" name="Stud. Mycol.">
        <title>101 Dothideomycetes genomes: a test case for predicting lifestyles and emergence of pathogens.</title>
        <authorList>
            <person name="Haridas S."/>
            <person name="Albert R."/>
            <person name="Binder M."/>
            <person name="Bloem J."/>
            <person name="Labutti K."/>
            <person name="Salamov A."/>
            <person name="Andreopoulos B."/>
            <person name="Baker S."/>
            <person name="Barry K."/>
            <person name="Bills G."/>
            <person name="Bluhm B."/>
            <person name="Cannon C."/>
            <person name="Castanera R."/>
            <person name="Culley D."/>
            <person name="Daum C."/>
            <person name="Ezra D."/>
            <person name="Gonzalez J."/>
            <person name="Henrissat B."/>
            <person name="Kuo A."/>
            <person name="Liang C."/>
            <person name="Lipzen A."/>
            <person name="Lutzoni F."/>
            <person name="Magnuson J."/>
            <person name="Mondo S."/>
            <person name="Nolan M."/>
            <person name="Ohm R."/>
            <person name="Pangilinan J."/>
            <person name="Park H.-J."/>
            <person name="Ramirez L."/>
            <person name="Alfaro M."/>
            <person name="Sun H."/>
            <person name="Tritt A."/>
            <person name="Yoshinaga Y."/>
            <person name="Zwiers L.-H."/>
            <person name="Turgeon B."/>
            <person name="Goodwin S."/>
            <person name="Spatafora J."/>
            <person name="Crous P."/>
            <person name="Grigoriev I."/>
        </authorList>
    </citation>
    <scope>NUCLEOTIDE SEQUENCE</scope>
    <source>
        <strain evidence="4">CBS 627.86</strain>
    </source>
</reference>
<proteinExistence type="predicted"/>
<evidence type="ECO:0000313" key="4">
    <source>
        <dbReference type="EMBL" id="KAF2115552.1"/>
    </source>
</evidence>
<feature type="region of interest" description="Disordered" evidence="2">
    <location>
        <begin position="1"/>
        <end position="177"/>
    </location>
</feature>
<feature type="region of interest" description="Disordered" evidence="2">
    <location>
        <begin position="965"/>
        <end position="986"/>
    </location>
</feature>
<feature type="compositionally biased region" description="Pro residues" evidence="2">
    <location>
        <begin position="80"/>
        <end position="89"/>
    </location>
</feature>
<dbReference type="Gene3D" id="4.10.240.10">
    <property type="entry name" value="Zn(2)-C6 fungal-type DNA-binding domain"/>
    <property type="match status" value="1"/>
</dbReference>
<dbReference type="GO" id="GO:0008270">
    <property type="term" value="F:zinc ion binding"/>
    <property type="evidence" value="ECO:0007669"/>
    <property type="project" value="InterPro"/>
</dbReference>
<sequence length="1126" mass="123570">MEGGDPDAPTHKRPRLDSVYNGLPPPPHPPHTQPTGHPPTGQASSPPPPTRSYPHPPPGLPPPSQSFPPPATSHYQTGPLPSPSAPSGPPSDIRAYQSPRALPSPGQRPHGVNGHPVTLPARTVSQDSISNYPPRQPPTQQSTAPEPQSSRAASVDARYSGMDHGNHQHWSVNPEHRHGSIPNGLPVVSPPLEQQYQGGYGQPVNAYPSGPYIGPAGGYQSPSASQIRRKQVRATQACNHCRARKQKCDEARPCQFCRENNFDCQYKDVPPPKQDRSMMQLQDSVNNVSDVLKDFVASFNTWKDSVESRLPPPGASNIVPPAHHPSPEFSQTARGSFSEQSHSRMPTPVQARGQLHRVNSMKTESPTVPPSHMSPRPAHAGTPIKQETLMPAPQQPATPAESVRTEHENTDDGSKDKKGLMGDHTTPAHQLLDEWPSMREFTDDIPAIKKLVEAGYSITDYPMQLEQQRGLLRVWGMGEGHDLNDGAHGPGSPESNNDSDAPSPGTVKEGLWGPNNAPSPSTIGADSPQDHENVGGLGPDGRPQLDESTLWTLHNLYYKNFHCLHPFLNPSKLRKMIKEFSEIYSPRPSNAFSPGSAVPNHVAGVKRKRSSSTFALDPWSPGRAGRDGPETIEKSLRNAIVLLVLALGKVSQYKKPLPAPQKDKLSPNVSGLNHDSPFASNVSFSSDDGADVRPRNIDSMPGMAYFSYATDILGNQQGGNTIGHAQAMLLAALYLGQFARVLESWSWINNACRVCLILIKADMPKINRSRFFDNSSVPRPPQNYSPKENYRLNLIKCVYWTCLQLETDILAEMSTLPPTDISKHQEDIAYPSGVYESLPDSANFDSNNEHEKTMWTYSSQIHLRVILNEAHNTLYGASHGPKGKKPPGLDVKNLKEVANAARVHADILLSWRRLLPQQLSWTDDEIPSTDINIARLRAKFYGGHYMILRPFLFLAVHEIELPPGPPVSSSWNSQTSSPVSYSDSVGTPTAHQRGLMDYNPEQSGVLHVAFQCINSAVASTIAFDRVGEKPDAHYEAYVTTPSKRLVVTNIFGTLHAQFGNMIVLAAVYNSRLRSHLPRDNKLTKANLKLLFRRTIKVLEGIAPNSPVLRVDADILKNVQRMISLES</sequence>
<dbReference type="PROSITE" id="PS50048">
    <property type="entry name" value="ZN2_CY6_FUNGAL_2"/>
    <property type="match status" value="1"/>
</dbReference>
<dbReference type="PANTHER" id="PTHR47785:SF4">
    <property type="entry name" value="ZN(II)2CYS6 TRANSCRIPTION FACTOR (EUROFUNG)"/>
    <property type="match status" value="1"/>
</dbReference>
<name>A0A6A5Z806_9PLEO</name>